<dbReference type="Proteomes" id="UP001488838">
    <property type="component" value="Unassembled WGS sequence"/>
</dbReference>
<dbReference type="PANTHER" id="PTHR35671">
    <property type="entry name" value="PROTEIN TOPAZ1"/>
    <property type="match status" value="1"/>
</dbReference>
<comment type="caution">
    <text evidence="1">The sequence shown here is derived from an EMBL/GenBank/DDBJ whole genome shotgun (WGS) entry which is preliminary data.</text>
</comment>
<gene>
    <name evidence="1" type="ORF">U0070_026047</name>
</gene>
<sequence>HVFLEYYRKFPPGIHFSLQVLNDLLISLLEHHLLKEVFEVVKLSIMAKLLPALKILLKIFEFVAAMKLRNAVPTIIEIFCKV</sequence>
<feature type="non-terminal residue" evidence="1">
    <location>
        <position position="1"/>
    </location>
</feature>
<evidence type="ECO:0000313" key="2">
    <source>
        <dbReference type="Proteomes" id="UP001488838"/>
    </source>
</evidence>
<dbReference type="InterPro" id="IPR038952">
    <property type="entry name" value="TOPAZ1"/>
</dbReference>
<reference evidence="1 2" key="1">
    <citation type="journal article" date="2023" name="bioRxiv">
        <title>Conserved and derived expression patterns and positive selection on dental genes reveal complex evolutionary context of ever-growing rodent molars.</title>
        <authorList>
            <person name="Calamari Z.T."/>
            <person name="Song A."/>
            <person name="Cohen E."/>
            <person name="Akter M."/>
            <person name="Roy R.D."/>
            <person name="Hallikas O."/>
            <person name="Christensen M.M."/>
            <person name="Li P."/>
            <person name="Marangoni P."/>
            <person name="Jernvall J."/>
            <person name="Klein O.D."/>
        </authorList>
    </citation>
    <scope>NUCLEOTIDE SEQUENCE [LARGE SCALE GENOMIC DNA]</scope>
    <source>
        <strain evidence="1">V071</strain>
    </source>
</reference>
<keyword evidence="2" id="KW-1185">Reference proteome</keyword>
<dbReference type="EMBL" id="JBBHLL010000287">
    <property type="protein sequence ID" value="KAK7806904.1"/>
    <property type="molecule type" value="Genomic_DNA"/>
</dbReference>
<name>A0AAW0HXL1_MYOGA</name>
<evidence type="ECO:0000313" key="1">
    <source>
        <dbReference type="EMBL" id="KAK7806904.1"/>
    </source>
</evidence>
<accession>A0AAW0HXL1</accession>
<organism evidence="1 2">
    <name type="scientific">Myodes glareolus</name>
    <name type="common">Bank vole</name>
    <name type="synonym">Clethrionomys glareolus</name>
    <dbReference type="NCBI Taxonomy" id="447135"/>
    <lineage>
        <taxon>Eukaryota</taxon>
        <taxon>Metazoa</taxon>
        <taxon>Chordata</taxon>
        <taxon>Craniata</taxon>
        <taxon>Vertebrata</taxon>
        <taxon>Euteleostomi</taxon>
        <taxon>Mammalia</taxon>
        <taxon>Eutheria</taxon>
        <taxon>Euarchontoglires</taxon>
        <taxon>Glires</taxon>
        <taxon>Rodentia</taxon>
        <taxon>Myomorpha</taxon>
        <taxon>Muroidea</taxon>
        <taxon>Cricetidae</taxon>
        <taxon>Arvicolinae</taxon>
        <taxon>Myodes</taxon>
    </lineage>
</organism>
<protein>
    <submittedName>
        <fullName evidence="1">Uncharacterized protein</fullName>
    </submittedName>
</protein>
<proteinExistence type="predicted"/>
<dbReference type="GO" id="GO:0048137">
    <property type="term" value="P:spermatocyte division"/>
    <property type="evidence" value="ECO:0007669"/>
    <property type="project" value="TreeGrafter"/>
</dbReference>
<dbReference type="PANTHER" id="PTHR35671:SF1">
    <property type="entry name" value="PROTEIN TOPAZ1"/>
    <property type="match status" value="1"/>
</dbReference>
<dbReference type="AlphaFoldDB" id="A0AAW0HXL1"/>